<feature type="domain" description="Polymerase/histidinol phosphatase N-terminal" evidence="2">
    <location>
        <begin position="75"/>
        <end position="188"/>
    </location>
</feature>
<dbReference type="InterPro" id="IPR016195">
    <property type="entry name" value="Pol/histidinol_Pase-like"/>
</dbReference>
<dbReference type="InterPro" id="IPR052018">
    <property type="entry name" value="PHP_domain"/>
</dbReference>
<evidence type="ECO:0000256" key="1">
    <source>
        <dbReference type="SAM" id="MobiDB-lite"/>
    </source>
</evidence>
<evidence type="ECO:0000313" key="4">
    <source>
        <dbReference type="Proteomes" id="UP000236630"/>
    </source>
</evidence>
<name>A0A2H5QRU2_CITUN</name>
<protein>
    <recommendedName>
        <fullName evidence="2">Polymerase/histidinol phosphatase N-terminal domain-containing protein</fullName>
    </recommendedName>
</protein>
<dbReference type="Gene3D" id="1.10.150.650">
    <property type="match status" value="1"/>
</dbReference>
<comment type="caution">
    <text evidence="3">The sequence shown here is derived from an EMBL/GenBank/DDBJ whole genome shotgun (WGS) entry which is preliminary data.</text>
</comment>
<reference evidence="3 4" key="1">
    <citation type="journal article" date="2017" name="Front. Genet.">
        <title>Draft sequencing of the heterozygous diploid genome of Satsuma (Citrus unshiu Marc.) using a hybrid assembly approach.</title>
        <authorList>
            <person name="Shimizu T."/>
            <person name="Tanizawa Y."/>
            <person name="Mochizuki T."/>
            <person name="Nagasaki H."/>
            <person name="Yoshioka T."/>
            <person name="Toyoda A."/>
            <person name="Fujiyama A."/>
            <person name="Kaminuma E."/>
            <person name="Nakamura Y."/>
        </authorList>
    </citation>
    <scope>NUCLEOTIDE SEQUENCE [LARGE SCALE GENOMIC DNA]</scope>
    <source>
        <strain evidence="4">cv. Miyagawa wase</strain>
    </source>
</reference>
<dbReference type="InterPro" id="IPR004013">
    <property type="entry name" value="PHP_dom"/>
</dbReference>
<gene>
    <name evidence="3" type="ORF">CUMW_255700</name>
</gene>
<dbReference type="SUPFAM" id="SSF89550">
    <property type="entry name" value="PHP domain-like"/>
    <property type="match status" value="2"/>
</dbReference>
<dbReference type="STRING" id="55188.A0A2H5QRU2"/>
<evidence type="ECO:0000259" key="2">
    <source>
        <dbReference type="SMART" id="SM00481"/>
    </source>
</evidence>
<dbReference type="PANTHER" id="PTHR42924">
    <property type="entry name" value="EXONUCLEASE"/>
    <property type="match status" value="1"/>
</dbReference>
<feature type="compositionally biased region" description="Basic residues" evidence="1">
    <location>
        <begin position="12"/>
        <end position="28"/>
    </location>
</feature>
<accession>A0A2H5QRU2</accession>
<dbReference type="Proteomes" id="UP000236630">
    <property type="component" value="Unassembled WGS sequence"/>
</dbReference>
<dbReference type="PANTHER" id="PTHR42924:SF3">
    <property type="entry name" value="POLYMERASE_HISTIDINOL PHOSPHATASE N-TERMINAL DOMAIN-CONTAINING PROTEIN"/>
    <property type="match status" value="1"/>
</dbReference>
<dbReference type="Pfam" id="PF02811">
    <property type="entry name" value="PHP"/>
    <property type="match status" value="1"/>
</dbReference>
<dbReference type="InterPro" id="IPR003141">
    <property type="entry name" value="Pol/His_phosphatase_N"/>
</dbReference>
<dbReference type="GO" id="GO:0035312">
    <property type="term" value="F:5'-3' DNA exonuclease activity"/>
    <property type="evidence" value="ECO:0007669"/>
    <property type="project" value="TreeGrafter"/>
</dbReference>
<sequence>MVGDGHVEKRPKDKKKKTKKKRGGGKKKMTAEQSLAFNSVTEWVYLDQSHSSSSSEDDFGVHQILNRAVDNNVVFELHSHSNFSDGYLSPSKLVERAHCNGVEEALTGEQPSSYIFGLSSEDYTVHIIALLICLLFHILTSRTGNVKLLVKVLALTDHDTMSGIPEAIETARRFGIKIIPGVEISTIFSQRGSESEEPVHILAYYSSCGPSKYEELENFLANIRDGRFLRAKDMILKLNKLKLPLKWEHVAKIAGKGVAPGRLHVARAMVEAGHVENLKHAFADISMMGDMHTPHETDYKVSVCCGCRGSQPLAEVAVELIHRTSGLAVLAHPWALKNPAAIIRKLKDVGLHGLEVYRSDGKLVGVIFTLQDGSLFSLLPLTVLFAYTDLADTYGLLKLGGSDYHGRGGHGESELGSVKLPVLVLNDFLKVARPIWCGAIKEILESYADEPSDSNLSHITRYGRGKMLKRNYPLNCGKGLVDECLSLWLTNEERQSAEFEAIKLKLSHVSINQGGLNVPIESV</sequence>
<dbReference type="Gene3D" id="3.20.20.140">
    <property type="entry name" value="Metal-dependent hydrolases"/>
    <property type="match status" value="1"/>
</dbReference>
<evidence type="ECO:0000313" key="3">
    <source>
        <dbReference type="EMBL" id="GAY67341.1"/>
    </source>
</evidence>
<feature type="region of interest" description="Disordered" evidence="1">
    <location>
        <begin position="1"/>
        <end position="32"/>
    </location>
</feature>
<organism evidence="3 4">
    <name type="scientific">Citrus unshiu</name>
    <name type="common">Satsuma mandarin</name>
    <name type="synonym">Citrus nobilis var. unshiu</name>
    <dbReference type="NCBI Taxonomy" id="55188"/>
    <lineage>
        <taxon>Eukaryota</taxon>
        <taxon>Viridiplantae</taxon>
        <taxon>Streptophyta</taxon>
        <taxon>Embryophyta</taxon>
        <taxon>Tracheophyta</taxon>
        <taxon>Spermatophyta</taxon>
        <taxon>Magnoliopsida</taxon>
        <taxon>eudicotyledons</taxon>
        <taxon>Gunneridae</taxon>
        <taxon>Pentapetalae</taxon>
        <taxon>rosids</taxon>
        <taxon>malvids</taxon>
        <taxon>Sapindales</taxon>
        <taxon>Rutaceae</taxon>
        <taxon>Aurantioideae</taxon>
        <taxon>Citrus</taxon>
    </lineage>
</organism>
<dbReference type="EMBL" id="BDQV01000689">
    <property type="protein sequence ID" value="GAY67341.1"/>
    <property type="molecule type" value="Genomic_DNA"/>
</dbReference>
<proteinExistence type="predicted"/>
<dbReference type="SMART" id="SM00481">
    <property type="entry name" value="POLIIIAc"/>
    <property type="match status" value="1"/>
</dbReference>
<feature type="compositionally biased region" description="Basic and acidic residues" evidence="1">
    <location>
        <begin position="1"/>
        <end position="11"/>
    </location>
</feature>
<keyword evidence="4" id="KW-1185">Reference proteome</keyword>
<dbReference type="GO" id="GO:0004534">
    <property type="term" value="F:5'-3' RNA exonuclease activity"/>
    <property type="evidence" value="ECO:0007669"/>
    <property type="project" value="TreeGrafter"/>
</dbReference>
<dbReference type="AlphaFoldDB" id="A0A2H5QRU2"/>